<accession>A0A9X2WMF6</accession>
<reference evidence="1" key="1">
    <citation type="journal article" date="2023" name="Int. J. Syst. Evol. Microbiol.">
        <title>&lt;i&gt;Shewanella septentrionalis&lt;/i&gt; sp. nov. and &lt;i&gt;Shewanella holmiensis&lt;/i&gt; sp. nov., isolated from Baltic Sea water and sediments.</title>
        <authorList>
            <person name="Martin-Rodriguez A.J."/>
            <person name="Thorell K."/>
            <person name="Joffre E."/>
            <person name="Jensie-Markopoulos S."/>
            <person name="Moore E.R.B."/>
            <person name="Sjoling A."/>
        </authorList>
    </citation>
    <scope>NUCLEOTIDE SEQUENCE</scope>
    <source>
        <strain evidence="1">SP1S2-7</strain>
    </source>
</reference>
<dbReference type="EMBL" id="JAMTCD010000007">
    <property type="protein sequence ID" value="MCT7941577.1"/>
    <property type="molecule type" value="Genomic_DNA"/>
</dbReference>
<gene>
    <name evidence="1" type="ORF">NE535_07170</name>
</gene>
<sequence>MTRYWLAKAFLYKRLTVSKQGILFIYLAVLLDDHSRIVSLTRIDNVSWR</sequence>
<organism evidence="1 2">
    <name type="scientific">Shewanella holmiensis</name>
    <dbReference type="NCBI Taxonomy" id="2952222"/>
    <lineage>
        <taxon>Bacteria</taxon>
        <taxon>Pseudomonadati</taxon>
        <taxon>Pseudomonadota</taxon>
        <taxon>Gammaproteobacteria</taxon>
        <taxon>Alteromonadales</taxon>
        <taxon>Shewanellaceae</taxon>
        <taxon>Shewanella</taxon>
    </lineage>
</organism>
<dbReference type="RefSeq" id="WP_261297972.1">
    <property type="nucleotide sequence ID" value="NZ_JAMTCD010000007.1"/>
</dbReference>
<keyword evidence="2" id="KW-1185">Reference proteome</keyword>
<name>A0A9X2WMF6_9GAMM</name>
<evidence type="ECO:0000313" key="1">
    <source>
        <dbReference type="EMBL" id="MCT7941577.1"/>
    </source>
</evidence>
<dbReference type="Proteomes" id="UP001155546">
    <property type="component" value="Unassembled WGS sequence"/>
</dbReference>
<proteinExistence type="predicted"/>
<dbReference type="AlphaFoldDB" id="A0A9X2WMF6"/>
<comment type="caution">
    <text evidence="1">The sequence shown here is derived from an EMBL/GenBank/DDBJ whole genome shotgun (WGS) entry which is preliminary data.</text>
</comment>
<evidence type="ECO:0000313" key="2">
    <source>
        <dbReference type="Proteomes" id="UP001155546"/>
    </source>
</evidence>
<protein>
    <submittedName>
        <fullName evidence="1">Uncharacterized protein</fullName>
    </submittedName>
</protein>